<dbReference type="AlphaFoldDB" id="A0A318U584"/>
<feature type="chain" id="PRO_5016414856" description="Histidine kinase" evidence="1">
    <location>
        <begin position="20"/>
        <end position="136"/>
    </location>
</feature>
<dbReference type="OrthoDB" id="7819947at2"/>
<comment type="caution">
    <text evidence="2">The sequence shown here is derived from an EMBL/GenBank/DDBJ whole genome shotgun (WGS) entry which is preliminary data.</text>
</comment>
<feature type="signal peptide" evidence="1">
    <location>
        <begin position="1"/>
        <end position="19"/>
    </location>
</feature>
<keyword evidence="1" id="KW-0732">Signal</keyword>
<keyword evidence="3" id="KW-1185">Reference proteome</keyword>
<name>A0A318U584_9RHOB</name>
<dbReference type="EMBL" id="QJTK01000008">
    <property type="protein sequence ID" value="PYF09516.1"/>
    <property type="molecule type" value="Genomic_DNA"/>
</dbReference>
<organism evidence="2 3">
    <name type="scientific">Rhodobacter viridis</name>
    <dbReference type="NCBI Taxonomy" id="1054202"/>
    <lineage>
        <taxon>Bacteria</taxon>
        <taxon>Pseudomonadati</taxon>
        <taxon>Pseudomonadota</taxon>
        <taxon>Alphaproteobacteria</taxon>
        <taxon>Rhodobacterales</taxon>
        <taxon>Rhodobacter group</taxon>
        <taxon>Rhodobacter</taxon>
    </lineage>
</organism>
<reference evidence="2 3" key="1">
    <citation type="submission" date="2018-06" db="EMBL/GenBank/DDBJ databases">
        <title>Genomic Encyclopedia of Type Strains, Phase III (KMG-III): the genomes of soil and plant-associated and newly described type strains.</title>
        <authorList>
            <person name="Whitman W."/>
        </authorList>
    </citation>
    <scope>NUCLEOTIDE SEQUENCE [LARGE SCALE GENOMIC DNA]</scope>
    <source>
        <strain evidence="2 3">JA737</strain>
    </source>
</reference>
<accession>A0A318U584</accession>
<evidence type="ECO:0000256" key="1">
    <source>
        <dbReference type="SAM" id="SignalP"/>
    </source>
</evidence>
<dbReference type="Proteomes" id="UP000247727">
    <property type="component" value="Unassembled WGS sequence"/>
</dbReference>
<protein>
    <recommendedName>
        <fullName evidence="4">Histidine kinase</fullName>
    </recommendedName>
</protein>
<dbReference type="Pfam" id="PF20044">
    <property type="entry name" value="DUF6446"/>
    <property type="match status" value="1"/>
</dbReference>
<sequence length="136" mass="13924">MTPLLPVAATLALVSGAVASAPTEVALTAIETGQPEPILTDAWQAGEGSLGCFHTPLSLALLTETFAVYDAAEPRPVPQAPPCFDAAQIGADLASATAIAFLGARNIAPGVDRVVAVYPDGRAYVWQQPNDLAGKN</sequence>
<dbReference type="InterPro" id="IPR045616">
    <property type="entry name" value="DUF6446"/>
</dbReference>
<gene>
    <name evidence="2" type="ORF">C8J30_10892</name>
</gene>
<evidence type="ECO:0000313" key="2">
    <source>
        <dbReference type="EMBL" id="PYF09516.1"/>
    </source>
</evidence>
<evidence type="ECO:0000313" key="3">
    <source>
        <dbReference type="Proteomes" id="UP000247727"/>
    </source>
</evidence>
<evidence type="ECO:0008006" key="4">
    <source>
        <dbReference type="Google" id="ProtNLM"/>
    </source>
</evidence>
<dbReference type="RefSeq" id="WP_110805999.1">
    <property type="nucleotide sequence ID" value="NZ_QJTK01000008.1"/>
</dbReference>
<proteinExistence type="predicted"/>